<sequence>MAHAISTTDYYPKSHVFKHIADWVSTRMQKIGANDPRLRRVRMLQAMNDAQLSALAIERKDIVHHVFRDTYYR</sequence>
<evidence type="ECO:0008006" key="3">
    <source>
        <dbReference type="Google" id="ProtNLM"/>
    </source>
</evidence>
<reference evidence="2" key="1">
    <citation type="journal article" date="2019" name="Int. J. Syst. Evol. Microbiol.">
        <title>The Global Catalogue of Microorganisms (GCM) 10K type strain sequencing project: providing services to taxonomists for standard genome sequencing and annotation.</title>
        <authorList>
            <consortium name="The Broad Institute Genomics Platform"/>
            <consortium name="The Broad Institute Genome Sequencing Center for Infectious Disease"/>
            <person name="Wu L."/>
            <person name="Ma J."/>
        </authorList>
    </citation>
    <scope>NUCLEOTIDE SEQUENCE [LARGE SCALE GENOMIC DNA]</scope>
    <source>
        <strain evidence="2">CGMCC 1.12478</strain>
    </source>
</reference>
<dbReference type="RefSeq" id="WP_188483255.1">
    <property type="nucleotide sequence ID" value="NZ_BMFC01000010.1"/>
</dbReference>
<proteinExistence type="predicted"/>
<evidence type="ECO:0000313" key="1">
    <source>
        <dbReference type="EMBL" id="GGC14852.1"/>
    </source>
</evidence>
<name>A0ABQ1KYR1_9RHOB</name>
<gene>
    <name evidence="1" type="ORF">GCM10011363_34240</name>
</gene>
<accession>A0ABQ1KYR1</accession>
<protein>
    <recommendedName>
        <fullName evidence="3">DUF1127 domain-containing protein</fullName>
    </recommendedName>
</protein>
<comment type="caution">
    <text evidence="1">The sequence shown here is derived from an EMBL/GenBank/DDBJ whole genome shotgun (WGS) entry which is preliminary data.</text>
</comment>
<organism evidence="1 2">
    <name type="scientific">Marivita lacus</name>
    <dbReference type="NCBI Taxonomy" id="1323742"/>
    <lineage>
        <taxon>Bacteria</taxon>
        <taxon>Pseudomonadati</taxon>
        <taxon>Pseudomonadota</taxon>
        <taxon>Alphaproteobacteria</taxon>
        <taxon>Rhodobacterales</taxon>
        <taxon>Roseobacteraceae</taxon>
        <taxon>Marivita</taxon>
    </lineage>
</organism>
<evidence type="ECO:0000313" key="2">
    <source>
        <dbReference type="Proteomes" id="UP000645462"/>
    </source>
</evidence>
<dbReference type="Proteomes" id="UP000645462">
    <property type="component" value="Unassembled WGS sequence"/>
</dbReference>
<keyword evidence="2" id="KW-1185">Reference proteome</keyword>
<dbReference type="EMBL" id="BMFC01000010">
    <property type="protein sequence ID" value="GGC14852.1"/>
    <property type="molecule type" value="Genomic_DNA"/>
</dbReference>